<dbReference type="NCBIfam" id="NF009964">
    <property type="entry name" value="PRK13429.1-3"/>
    <property type="match status" value="1"/>
</dbReference>
<comment type="function">
    <text evidence="7">F(1)F(0) ATP synthase produces ATP from ADP in the presence of a proton or sodium gradient. F-type ATPases consist of two structural domains, F(1) containing the extramembraneous catalytic core and F(0) containing the membrane proton channel, linked together by a central stalk and a peripheral stalk. During catalysis, ATP synthesis in the catalytic domain of F(1) is coupled via a rotary mechanism of the central stalk subunits to proton translocation.</text>
</comment>
<dbReference type="AlphaFoldDB" id="A0A096AV18"/>
<keyword evidence="2 7" id="KW-0813">Transport</keyword>
<name>A0A096AV18_9BACT</name>
<dbReference type="Pfam" id="PF00213">
    <property type="entry name" value="OSCP"/>
    <property type="match status" value="1"/>
</dbReference>
<accession>A0A096AV18</accession>
<dbReference type="Proteomes" id="UP000029614">
    <property type="component" value="Unassembled WGS sequence"/>
</dbReference>
<keyword evidence="9" id="KW-1185">Reference proteome</keyword>
<evidence type="ECO:0000313" key="9">
    <source>
        <dbReference type="Proteomes" id="UP000029614"/>
    </source>
</evidence>
<comment type="caution">
    <text evidence="8">The sequence shown here is derived from an EMBL/GenBank/DDBJ whole genome shotgun (WGS) entry which is preliminary data.</text>
</comment>
<evidence type="ECO:0000313" key="8">
    <source>
        <dbReference type="EMBL" id="KGF50918.1"/>
    </source>
</evidence>
<dbReference type="RefSeq" id="WP_008451411.1">
    <property type="nucleotide sequence ID" value="NZ_JRNU01000060.1"/>
</dbReference>
<dbReference type="InterPro" id="IPR000711">
    <property type="entry name" value="ATPase_OSCP/dsu"/>
</dbReference>
<protein>
    <recommendedName>
        <fullName evidence="7">ATP synthase subunit delta</fullName>
    </recommendedName>
    <alternativeName>
        <fullName evidence="7">ATP synthase F(1) sector subunit delta</fullName>
    </alternativeName>
    <alternativeName>
        <fullName evidence="7">F-type ATPase subunit delta</fullName>
        <shortName evidence="7">F-ATPase subunit delta</shortName>
    </alternativeName>
</protein>
<dbReference type="InterPro" id="IPR026015">
    <property type="entry name" value="ATP_synth_OSCP/delta_N_sf"/>
</dbReference>
<dbReference type="Gene3D" id="1.10.520.20">
    <property type="entry name" value="N-terminal domain of the delta subunit of the F1F0-ATP synthase"/>
    <property type="match status" value="1"/>
</dbReference>
<dbReference type="GO" id="GO:0045259">
    <property type="term" value="C:proton-transporting ATP synthase complex"/>
    <property type="evidence" value="ECO:0007669"/>
    <property type="project" value="UniProtKB-KW"/>
</dbReference>
<evidence type="ECO:0000256" key="2">
    <source>
        <dbReference type="ARBA" id="ARBA00022448"/>
    </source>
</evidence>
<organism evidence="8 9">
    <name type="scientific">Prevotella amnii DNF00058</name>
    <dbReference type="NCBI Taxonomy" id="1401066"/>
    <lineage>
        <taxon>Bacteria</taxon>
        <taxon>Pseudomonadati</taxon>
        <taxon>Bacteroidota</taxon>
        <taxon>Bacteroidia</taxon>
        <taxon>Bacteroidales</taxon>
        <taxon>Prevotellaceae</taxon>
        <taxon>Prevotella</taxon>
    </lineage>
</organism>
<comment type="subcellular location">
    <subcellularLocation>
        <location evidence="7">Cell membrane</location>
        <topology evidence="7">Peripheral membrane protein</topology>
    </subcellularLocation>
    <subcellularLocation>
        <location evidence="1">Membrane</location>
    </subcellularLocation>
</comment>
<keyword evidence="5 7" id="KW-0472">Membrane</keyword>
<dbReference type="GO" id="GO:0005886">
    <property type="term" value="C:plasma membrane"/>
    <property type="evidence" value="ECO:0007669"/>
    <property type="project" value="UniProtKB-SubCell"/>
</dbReference>
<evidence type="ECO:0000256" key="1">
    <source>
        <dbReference type="ARBA" id="ARBA00004370"/>
    </source>
</evidence>
<evidence type="ECO:0000256" key="4">
    <source>
        <dbReference type="ARBA" id="ARBA00023065"/>
    </source>
</evidence>
<keyword evidence="3 7" id="KW-0375">Hydrogen ion transport</keyword>
<sequence length="179" mass="20152">MDLGIISVRYARALLKSATQIGIENQIYNEAQRISESYVQVLNLRSTIENPMLSKDTKLHLLITASGGKGISDLMLNFLKVVLKEGREAILQFMAMSYITLYRKQKRIIRGKLTTAAPVTPCIKSKMQKVVEAKTQGTVEFITEVDPDIIGGFILEYDTYKMDASVKSKLRSFLSQLKK</sequence>
<reference evidence="8 9" key="1">
    <citation type="submission" date="2014-07" db="EMBL/GenBank/DDBJ databases">
        <authorList>
            <person name="McCorrison J."/>
            <person name="Sanka R."/>
            <person name="Torralba M."/>
            <person name="Gillis M."/>
            <person name="Haft D.H."/>
            <person name="Methe B."/>
            <person name="Sutton G."/>
            <person name="Nelson K.E."/>
        </authorList>
    </citation>
    <scope>NUCLEOTIDE SEQUENCE [LARGE SCALE GENOMIC DNA]</scope>
    <source>
        <strain evidence="8 9">DNF00058</strain>
    </source>
</reference>
<evidence type="ECO:0000256" key="7">
    <source>
        <dbReference type="HAMAP-Rule" id="MF_01416"/>
    </source>
</evidence>
<keyword evidence="4 7" id="KW-0406">Ion transport</keyword>
<dbReference type="OrthoDB" id="9802471at2"/>
<evidence type="ECO:0000256" key="5">
    <source>
        <dbReference type="ARBA" id="ARBA00023136"/>
    </source>
</evidence>
<dbReference type="PANTHER" id="PTHR11910">
    <property type="entry name" value="ATP SYNTHASE DELTA CHAIN"/>
    <property type="match status" value="1"/>
</dbReference>
<dbReference type="HAMAP" id="MF_01416">
    <property type="entry name" value="ATP_synth_delta_bact"/>
    <property type="match status" value="1"/>
</dbReference>
<dbReference type="NCBIfam" id="TIGR01145">
    <property type="entry name" value="ATP_synt_delta"/>
    <property type="match status" value="1"/>
</dbReference>
<evidence type="ECO:0000256" key="3">
    <source>
        <dbReference type="ARBA" id="ARBA00022781"/>
    </source>
</evidence>
<gene>
    <name evidence="7" type="primary">atpH</name>
    <name evidence="8" type="ORF">HMPREF9302_09225</name>
</gene>
<evidence type="ECO:0000256" key="6">
    <source>
        <dbReference type="ARBA" id="ARBA00023310"/>
    </source>
</evidence>
<dbReference type="PRINTS" id="PR00125">
    <property type="entry name" value="ATPASEDELTA"/>
</dbReference>
<dbReference type="SUPFAM" id="SSF47928">
    <property type="entry name" value="N-terminal domain of the delta subunit of the F1F0-ATP synthase"/>
    <property type="match status" value="1"/>
</dbReference>
<dbReference type="GO" id="GO:0046933">
    <property type="term" value="F:proton-transporting ATP synthase activity, rotational mechanism"/>
    <property type="evidence" value="ECO:0007669"/>
    <property type="project" value="UniProtKB-UniRule"/>
</dbReference>
<proteinExistence type="inferred from homology"/>
<keyword evidence="7" id="KW-0139">CF(1)</keyword>
<keyword evidence="6 7" id="KW-0066">ATP synthesis</keyword>
<comment type="function">
    <text evidence="7">This protein is part of the stalk that links CF(0) to CF(1). It either transmits conformational changes from CF(0) to CF(1) or is implicated in proton conduction.</text>
</comment>
<dbReference type="EMBL" id="JRNU01000060">
    <property type="protein sequence ID" value="KGF50918.1"/>
    <property type="molecule type" value="Genomic_DNA"/>
</dbReference>
<comment type="similarity">
    <text evidence="7">Belongs to the ATPase delta chain family.</text>
</comment>
<keyword evidence="7" id="KW-1003">Cell membrane</keyword>